<dbReference type="InterPro" id="IPR051013">
    <property type="entry name" value="MBL_superfamily_lactonases"/>
</dbReference>
<dbReference type="CDD" id="cd16277">
    <property type="entry name" value="metallo-hydrolase-like_MBL-fold"/>
    <property type="match status" value="1"/>
</dbReference>
<gene>
    <name evidence="6" type="ORF">C7C46_11530</name>
</gene>
<dbReference type="GO" id="GO:0046872">
    <property type="term" value="F:metal ion binding"/>
    <property type="evidence" value="ECO:0007669"/>
    <property type="project" value="UniProtKB-KW"/>
</dbReference>
<dbReference type="SUPFAM" id="SSF56281">
    <property type="entry name" value="Metallo-hydrolase/oxidoreductase"/>
    <property type="match status" value="1"/>
</dbReference>
<dbReference type="Pfam" id="PF00753">
    <property type="entry name" value="Lactamase_B"/>
    <property type="match status" value="1"/>
</dbReference>
<evidence type="ECO:0000259" key="5">
    <source>
        <dbReference type="SMART" id="SM00849"/>
    </source>
</evidence>
<dbReference type="AlphaFoldDB" id="A0A2V4NWU2"/>
<reference evidence="6 7" key="1">
    <citation type="submission" date="2018-03" db="EMBL/GenBank/DDBJ databases">
        <title>Bioinformatic expansion and discovery of thiopeptide antibiotics.</title>
        <authorList>
            <person name="Schwalen C.J."/>
            <person name="Hudson G.A."/>
            <person name="Mitchell D.A."/>
        </authorList>
    </citation>
    <scope>NUCLEOTIDE SEQUENCE [LARGE SCALE GENOMIC DNA]</scope>
    <source>
        <strain evidence="6 7">ATCC 21389</strain>
    </source>
</reference>
<dbReference type="RefSeq" id="WP_110668479.1">
    <property type="nucleotide sequence ID" value="NZ_PYBW01000036.1"/>
</dbReference>
<evidence type="ECO:0000313" key="7">
    <source>
        <dbReference type="Proteomes" id="UP000248039"/>
    </source>
</evidence>
<dbReference type="PANTHER" id="PTHR42978:SF6">
    <property type="entry name" value="QUORUM-QUENCHING LACTONASE YTNP-RELATED"/>
    <property type="match status" value="1"/>
</dbReference>
<sequence>MNSANVQRITLGDLEIVRLVEWRGAFLPAPELVPDAPPELWRQNADWLVPDHWEPETDRAAMALQTWIVRGGGRTVVVDPGVGSGRERPDSPFHHWQGGFPGLLAEAGIGVEEVDAVVNTHLHVDHVGWNTSGVDGEWVPTFPHARYYFPAADDFHFGPANGYANGLREIDRLIYQDSVAPIHRAGQAVLWDGELRLDEHLTLESAPGHTPGSSVLRIASGGERAVLVGDLMHSPVQVLAPSCSSCLCLDPARAAVTRRQVLARAAELGELVIPAHFGGTGTVRVRPAGAGFALAD</sequence>
<dbReference type="InterPro" id="IPR001279">
    <property type="entry name" value="Metallo-B-lactamas"/>
</dbReference>
<comment type="similarity">
    <text evidence="1">Belongs to the metallo-beta-lactamase superfamily.</text>
</comment>
<dbReference type="OrthoDB" id="5177904at2"/>
<comment type="caution">
    <text evidence="6">The sequence shown here is derived from an EMBL/GenBank/DDBJ whole genome shotgun (WGS) entry which is preliminary data.</text>
</comment>
<dbReference type="Proteomes" id="UP000248039">
    <property type="component" value="Unassembled WGS sequence"/>
</dbReference>
<evidence type="ECO:0000256" key="2">
    <source>
        <dbReference type="ARBA" id="ARBA00022723"/>
    </source>
</evidence>
<dbReference type="InterPro" id="IPR036866">
    <property type="entry name" value="RibonucZ/Hydroxyglut_hydro"/>
</dbReference>
<keyword evidence="3 6" id="KW-0378">Hydrolase</keyword>
<keyword evidence="7" id="KW-1185">Reference proteome</keyword>
<name>A0A2V4NWU2_9ACTN</name>
<dbReference type="GO" id="GO:0016787">
    <property type="term" value="F:hydrolase activity"/>
    <property type="evidence" value="ECO:0007669"/>
    <property type="project" value="UniProtKB-KW"/>
</dbReference>
<evidence type="ECO:0000256" key="4">
    <source>
        <dbReference type="ARBA" id="ARBA00022833"/>
    </source>
</evidence>
<organism evidence="6 7">
    <name type="scientific">Streptomyces tateyamensis</name>
    <dbReference type="NCBI Taxonomy" id="565073"/>
    <lineage>
        <taxon>Bacteria</taxon>
        <taxon>Bacillati</taxon>
        <taxon>Actinomycetota</taxon>
        <taxon>Actinomycetes</taxon>
        <taxon>Kitasatosporales</taxon>
        <taxon>Streptomycetaceae</taxon>
        <taxon>Streptomyces</taxon>
    </lineage>
</organism>
<accession>A0A2V4NWU2</accession>
<proteinExistence type="inferred from homology"/>
<keyword evidence="4" id="KW-0862">Zinc</keyword>
<evidence type="ECO:0000313" key="6">
    <source>
        <dbReference type="EMBL" id="PYC81341.1"/>
    </source>
</evidence>
<protein>
    <submittedName>
        <fullName evidence="6">MBL fold metallo-hydrolase</fullName>
    </submittedName>
</protein>
<keyword evidence="2" id="KW-0479">Metal-binding</keyword>
<dbReference type="PANTHER" id="PTHR42978">
    <property type="entry name" value="QUORUM-QUENCHING LACTONASE YTNP-RELATED-RELATED"/>
    <property type="match status" value="1"/>
</dbReference>
<feature type="domain" description="Metallo-beta-lactamase" evidence="5">
    <location>
        <begin position="63"/>
        <end position="276"/>
    </location>
</feature>
<dbReference type="SMART" id="SM00849">
    <property type="entry name" value="Lactamase_B"/>
    <property type="match status" value="1"/>
</dbReference>
<evidence type="ECO:0000256" key="3">
    <source>
        <dbReference type="ARBA" id="ARBA00022801"/>
    </source>
</evidence>
<dbReference type="Gene3D" id="3.60.15.10">
    <property type="entry name" value="Ribonuclease Z/Hydroxyacylglutathione hydrolase-like"/>
    <property type="match status" value="1"/>
</dbReference>
<evidence type="ECO:0000256" key="1">
    <source>
        <dbReference type="ARBA" id="ARBA00007749"/>
    </source>
</evidence>
<dbReference type="EMBL" id="PYBW01000036">
    <property type="protein sequence ID" value="PYC81341.1"/>
    <property type="molecule type" value="Genomic_DNA"/>
</dbReference>